<dbReference type="GO" id="GO:0042450">
    <property type="term" value="P:L-arginine biosynthetic process via ornithine"/>
    <property type="evidence" value="ECO:0007669"/>
    <property type="project" value="TreeGrafter"/>
</dbReference>
<dbReference type="AlphaFoldDB" id="A0A6S6S646"/>
<keyword evidence="1 2" id="KW-0808">Transferase</keyword>
<evidence type="ECO:0000313" key="5">
    <source>
        <dbReference type="EMBL" id="CAA6803193.1"/>
    </source>
</evidence>
<dbReference type="Pfam" id="PF00185">
    <property type="entry name" value="OTCace"/>
    <property type="match status" value="1"/>
</dbReference>
<dbReference type="PRINTS" id="PR00100">
    <property type="entry name" value="AOTCASE"/>
</dbReference>
<protein>
    <submittedName>
        <fullName evidence="5">Ornithine carbamoyltransferase</fullName>
    </submittedName>
</protein>
<dbReference type="Pfam" id="PF02729">
    <property type="entry name" value="OTCace_N"/>
    <property type="match status" value="1"/>
</dbReference>
<comment type="similarity">
    <text evidence="2">Belongs to the aspartate/ornithine carbamoyltransferase superfamily.</text>
</comment>
<dbReference type="GO" id="GO:0016597">
    <property type="term" value="F:amino acid binding"/>
    <property type="evidence" value="ECO:0007669"/>
    <property type="project" value="InterPro"/>
</dbReference>
<proteinExistence type="inferred from homology"/>
<evidence type="ECO:0000256" key="1">
    <source>
        <dbReference type="ARBA" id="ARBA00022679"/>
    </source>
</evidence>
<feature type="domain" description="Aspartate/ornithine carbamoyltransferase carbamoyl-P binding" evidence="4">
    <location>
        <begin position="2"/>
        <end position="64"/>
    </location>
</feature>
<sequence>MRDIALAVSEYVDLIGIRLSNSSHYPKYNELFHEFCKYSSKSVINLECDKYHPAQGLADLKTIKDNIKDYQNKKIVLSWAYSPSALRVPAIPQEQLILFSRFMNNITLVHPKEFRLDPEIIDKTNANLSKTGNKLNITHEREEAYKDATVIYARNWATREYNEHGKSEELLGDASFMHCLPVHREYEATNEVIDSNQSLIKVQMKNRESVQKRLLELLLNNINE</sequence>
<dbReference type="GO" id="GO:0019240">
    <property type="term" value="P:citrulline biosynthetic process"/>
    <property type="evidence" value="ECO:0007669"/>
    <property type="project" value="TreeGrafter"/>
</dbReference>
<dbReference type="Gene3D" id="3.40.50.1370">
    <property type="entry name" value="Aspartate/ornithine carbamoyltransferase"/>
    <property type="match status" value="2"/>
</dbReference>
<evidence type="ECO:0000259" key="4">
    <source>
        <dbReference type="Pfam" id="PF02729"/>
    </source>
</evidence>
<accession>A0A6S6S646</accession>
<dbReference type="EMBL" id="CACVAW010000010">
    <property type="protein sequence ID" value="CAA6803193.1"/>
    <property type="molecule type" value="Genomic_DNA"/>
</dbReference>
<feature type="domain" description="Aspartate/ornithine carbamoyltransferase Asp/Orn-binding" evidence="3">
    <location>
        <begin position="95"/>
        <end position="217"/>
    </location>
</feature>
<dbReference type="GO" id="GO:0004585">
    <property type="term" value="F:ornithine carbamoyltransferase activity"/>
    <property type="evidence" value="ECO:0007669"/>
    <property type="project" value="TreeGrafter"/>
</dbReference>
<dbReference type="InterPro" id="IPR006132">
    <property type="entry name" value="Asp/Orn_carbamoyltranf_P-bd"/>
</dbReference>
<dbReference type="InterPro" id="IPR006130">
    <property type="entry name" value="Asp/Orn_carbamoylTrfase"/>
</dbReference>
<evidence type="ECO:0000256" key="2">
    <source>
        <dbReference type="RuleBase" id="RU003634"/>
    </source>
</evidence>
<dbReference type="PANTHER" id="PTHR45753">
    <property type="entry name" value="ORNITHINE CARBAMOYLTRANSFERASE, MITOCHONDRIAL"/>
    <property type="match status" value="1"/>
</dbReference>
<evidence type="ECO:0000259" key="3">
    <source>
        <dbReference type="Pfam" id="PF00185"/>
    </source>
</evidence>
<organism evidence="5">
    <name type="scientific">uncultured Campylobacterales bacterium</name>
    <dbReference type="NCBI Taxonomy" id="352960"/>
    <lineage>
        <taxon>Bacteria</taxon>
        <taxon>Pseudomonadati</taxon>
        <taxon>Campylobacterota</taxon>
        <taxon>Epsilonproteobacteria</taxon>
        <taxon>Campylobacterales</taxon>
        <taxon>environmental samples</taxon>
    </lineage>
</organism>
<dbReference type="SUPFAM" id="SSF53671">
    <property type="entry name" value="Aspartate/ornithine carbamoyltransferase"/>
    <property type="match status" value="1"/>
</dbReference>
<reference evidence="5" key="1">
    <citation type="submission" date="2020-01" db="EMBL/GenBank/DDBJ databases">
        <authorList>
            <person name="Meier V. D."/>
            <person name="Meier V D."/>
        </authorList>
    </citation>
    <scope>NUCLEOTIDE SEQUENCE</scope>
    <source>
        <strain evidence="5">HLG_WM_MAG_12</strain>
    </source>
</reference>
<dbReference type="InterPro" id="IPR036901">
    <property type="entry name" value="Asp/Orn_carbamoylTrfase_sf"/>
</dbReference>
<gene>
    <name evidence="5" type="ORF">HELGO_WM2636</name>
</gene>
<name>A0A6S6S646_9BACT</name>
<dbReference type="PANTHER" id="PTHR45753:SF3">
    <property type="entry name" value="ORNITHINE TRANSCARBAMYLASE, MITOCHONDRIAL"/>
    <property type="match status" value="1"/>
</dbReference>
<dbReference type="InterPro" id="IPR006131">
    <property type="entry name" value="Asp_carbamoyltransf_Asp/Orn-bd"/>
</dbReference>